<accession>S5LXA2</accession>
<dbReference type="Gene3D" id="3.40.50.1820">
    <property type="entry name" value="alpha/beta hydrolase"/>
    <property type="match status" value="1"/>
</dbReference>
<dbReference type="Proteomes" id="UP000014983">
    <property type="component" value="Chromosome"/>
</dbReference>
<dbReference type="InParanoid" id="S5LXA2"/>
<dbReference type="HOGENOM" id="CLU_026209_1_0_14"/>
<dbReference type="eggNOG" id="COG2267">
    <property type="taxonomic scope" value="Bacteria"/>
</dbReference>
<evidence type="ECO:0000313" key="2">
    <source>
        <dbReference type="EMBL" id="AGR42444.1"/>
    </source>
</evidence>
<evidence type="ECO:0000259" key="1">
    <source>
        <dbReference type="Pfam" id="PF12146"/>
    </source>
</evidence>
<sequence>MNEIILKANDGKEIYTYIWDKVKNPIGVLQIVHGSCEHSKRYEDFAKFLNENGWIVVSNDHRGHGKTANLEKNELGYFSKHDGWKIVVSDLKLINDYIHKNYKNLKVIMLGHSMGSFLARNYAIDHSETIDKLILSGTAWQSTISLKIGVKTAKFRQKKYGHKNIDQFIWNLSYKNFNKKFKLEGETGCEWLSIDKENVRKFVEDPLCGQIFTTSAFKDLFKGLLYIQKIANIKKIRKDLPILLASGNNDPVGNFGKSVKKTFKKFKKVHLDVTIKLYENLRHEILFDITKEEIYNDTLNFLNK</sequence>
<name>S5LXA2_9MOLU</name>
<dbReference type="STRING" id="1276221.SDIMI_v3c07400"/>
<protein>
    <submittedName>
        <fullName evidence="2">Lysophospholipase</fullName>
    </submittedName>
</protein>
<dbReference type="AlphaFoldDB" id="S5LXA2"/>
<dbReference type="InterPro" id="IPR022742">
    <property type="entry name" value="Hydrolase_4"/>
</dbReference>
<dbReference type="EMBL" id="CP005076">
    <property type="protein sequence ID" value="AGR42444.1"/>
    <property type="molecule type" value="Genomic_DNA"/>
</dbReference>
<organism evidence="2 3">
    <name type="scientific">Spiroplasma diminutum CUAS-1</name>
    <dbReference type="NCBI Taxonomy" id="1276221"/>
    <lineage>
        <taxon>Bacteria</taxon>
        <taxon>Bacillati</taxon>
        <taxon>Mycoplasmatota</taxon>
        <taxon>Mollicutes</taxon>
        <taxon>Entomoplasmatales</taxon>
        <taxon>Spiroplasmataceae</taxon>
        <taxon>Spiroplasma</taxon>
    </lineage>
</organism>
<dbReference type="Pfam" id="PF12146">
    <property type="entry name" value="Hydrolase_4"/>
    <property type="match status" value="1"/>
</dbReference>
<dbReference type="InterPro" id="IPR051044">
    <property type="entry name" value="MAG_DAG_Lipase"/>
</dbReference>
<gene>
    <name evidence="2" type="primary">pldB</name>
    <name evidence="2" type="ORF">SDIMI_v3c07400</name>
</gene>
<dbReference type="InterPro" id="IPR029058">
    <property type="entry name" value="AB_hydrolase_fold"/>
</dbReference>
<dbReference type="RefSeq" id="WP_020836675.1">
    <property type="nucleotide sequence ID" value="NC_021833.1"/>
</dbReference>
<dbReference type="OrthoDB" id="9806902at2"/>
<dbReference type="KEGG" id="sdi:SDIMI_v3c07400"/>
<feature type="domain" description="Serine aminopeptidase S33" evidence="1">
    <location>
        <begin position="24"/>
        <end position="288"/>
    </location>
</feature>
<dbReference type="PANTHER" id="PTHR11614">
    <property type="entry name" value="PHOSPHOLIPASE-RELATED"/>
    <property type="match status" value="1"/>
</dbReference>
<reference evidence="2 3" key="1">
    <citation type="journal article" date="2013" name="Genome Biol. Evol.">
        <title>Comparison of metabolic capacities and inference of gene content evolution in mosquito-associated Spiroplasma diminutum and S. taiwanense.</title>
        <authorList>
            <person name="Lo W.S."/>
            <person name="Ku C."/>
            <person name="Chen L.L."/>
            <person name="Chang T.H."/>
            <person name="Kuo C.H."/>
        </authorList>
    </citation>
    <scope>NUCLEOTIDE SEQUENCE [LARGE SCALE GENOMIC DNA]</scope>
    <source>
        <strain evidence="2 3">CUAS-1</strain>
    </source>
</reference>
<dbReference type="PATRIC" id="fig|1276221.3.peg.742"/>
<dbReference type="SUPFAM" id="SSF53474">
    <property type="entry name" value="alpha/beta-Hydrolases"/>
    <property type="match status" value="1"/>
</dbReference>
<proteinExistence type="predicted"/>
<evidence type="ECO:0000313" key="3">
    <source>
        <dbReference type="Proteomes" id="UP000014983"/>
    </source>
</evidence>
<keyword evidence="3" id="KW-1185">Reference proteome</keyword>